<keyword evidence="2" id="KW-0732">Signal</keyword>
<proteinExistence type="predicted"/>
<dbReference type="InterPro" id="IPR047736">
    <property type="entry name" value="RdlA/B-like"/>
</dbReference>
<accession>A0A7U9L074</accession>
<dbReference type="GeneID" id="95623799"/>
<dbReference type="EMBL" id="BHZC01000001">
    <property type="protein sequence ID" value="GCD37191.1"/>
    <property type="molecule type" value="Genomic_DNA"/>
</dbReference>
<evidence type="ECO:0000313" key="4">
    <source>
        <dbReference type="Proteomes" id="UP000287830"/>
    </source>
</evidence>
<dbReference type="NCBIfam" id="NF041022">
    <property type="entry name" value="rodlin_AB"/>
    <property type="match status" value="1"/>
</dbReference>
<reference evidence="3 4" key="1">
    <citation type="submission" date="2018-11" db="EMBL/GenBank/DDBJ databases">
        <title>Whole genome sequence of Streptomyces chrestomyceticus NBRC 13444(T).</title>
        <authorList>
            <person name="Komaki H."/>
            <person name="Tamura T."/>
        </authorList>
    </citation>
    <scope>NUCLEOTIDE SEQUENCE [LARGE SCALE GENOMIC DNA]</scope>
    <source>
        <strain evidence="3 4">NBRC 13444</strain>
    </source>
</reference>
<feature type="region of interest" description="Disordered" evidence="1">
    <location>
        <begin position="29"/>
        <end position="54"/>
    </location>
</feature>
<feature type="signal peptide" evidence="2">
    <location>
        <begin position="1"/>
        <end position="27"/>
    </location>
</feature>
<evidence type="ECO:0000256" key="2">
    <source>
        <dbReference type="SAM" id="SignalP"/>
    </source>
</evidence>
<comment type="caution">
    <text evidence="3">The sequence shown here is derived from an EMBL/GenBank/DDBJ whole genome shotgun (WGS) entry which is preliminary data.</text>
</comment>
<sequence>MNKMMASVAVAASLVGISAAAAPQAMAVGDGRSTGTANGNHSAQAFGNGGTEGDMSPDATLIGDSLNKLCIGIPVVNIQNIVALVNVGVQDILSSDQYQECVESSTESQQDQALSHIIDKLPLLSQNGVNNE</sequence>
<name>A0A7U9L074_9ACTN</name>
<feature type="chain" id="PRO_5030970347" description="RdlA protein" evidence="2">
    <location>
        <begin position="28"/>
        <end position="132"/>
    </location>
</feature>
<evidence type="ECO:0008006" key="5">
    <source>
        <dbReference type="Google" id="ProtNLM"/>
    </source>
</evidence>
<dbReference type="Pfam" id="PF25848">
    <property type="entry name" value="Rodlin"/>
    <property type="match status" value="1"/>
</dbReference>
<dbReference type="RefSeq" id="WP_031009418.1">
    <property type="nucleotide sequence ID" value="NZ_BHZC01000001.1"/>
</dbReference>
<organism evidence="3 4">
    <name type="scientific">Streptomyces chrestomyceticus JCM 4735</name>
    <dbReference type="NCBI Taxonomy" id="1306181"/>
    <lineage>
        <taxon>Bacteria</taxon>
        <taxon>Bacillati</taxon>
        <taxon>Actinomycetota</taxon>
        <taxon>Actinomycetes</taxon>
        <taxon>Kitasatosporales</taxon>
        <taxon>Streptomycetaceae</taxon>
        <taxon>Streptomyces</taxon>
    </lineage>
</organism>
<dbReference type="AlphaFoldDB" id="A0A7U9L074"/>
<dbReference type="OrthoDB" id="4328869at2"/>
<feature type="compositionally biased region" description="Polar residues" evidence="1">
    <location>
        <begin position="33"/>
        <end position="45"/>
    </location>
</feature>
<evidence type="ECO:0000256" key="1">
    <source>
        <dbReference type="SAM" id="MobiDB-lite"/>
    </source>
</evidence>
<dbReference type="Proteomes" id="UP000287830">
    <property type="component" value="Unassembled WGS sequence"/>
</dbReference>
<gene>
    <name evidence="3" type="ORF">OEIGOIKO_04976</name>
</gene>
<evidence type="ECO:0000313" key="3">
    <source>
        <dbReference type="EMBL" id="GCD37191.1"/>
    </source>
</evidence>
<protein>
    <recommendedName>
        <fullName evidence="5">RdlA protein</fullName>
    </recommendedName>
</protein>